<dbReference type="Pfam" id="PF02080">
    <property type="entry name" value="TrkA_C"/>
    <property type="match status" value="2"/>
</dbReference>
<dbReference type="Proteomes" id="UP000220102">
    <property type="component" value="Unassembled WGS sequence"/>
</dbReference>
<feature type="domain" description="RCK C-terminal" evidence="3">
    <location>
        <begin position="460"/>
        <end position="544"/>
    </location>
</feature>
<dbReference type="PROSITE" id="PS51202">
    <property type="entry name" value="RCK_C"/>
    <property type="match status" value="2"/>
</dbReference>
<keyword evidence="1" id="KW-0472">Membrane</keyword>
<dbReference type="OrthoDB" id="9781411at2"/>
<dbReference type="EMBL" id="PDEQ01000006">
    <property type="protein sequence ID" value="PEN12717.1"/>
    <property type="molecule type" value="Genomic_DNA"/>
</dbReference>
<dbReference type="GO" id="GO:0006813">
    <property type="term" value="P:potassium ion transport"/>
    <property type="evidence" value="ECO:0007669"/>
    <property type="project" value="InterPro"/>
</dbReference>
<proteinExistence type="predicted"/>
<organism evidence="4 5">
    <name type="scientific">Longibacter salinarum</name>
    <dbReference type="NCBI Taxonomy" id="1850348"/>
    <lineage>
        <taxon>Bacteria</taxon>
        <taxon>Pseudomonadati</taxon>
        <taxon>Rhodothermota</taxon>
        <taxon>Rhodothermia</taxon>
        <taxon>Rhodothermales</taxon>
        <taxon>Salisaetaceae</taxon>
        <taxon>Longibacter</taxon>
    </lineage>
</organism>
<protein>
    <submittedName>
        <fullName evidence="4">Potassium transporter</fullName>
    </submittedName>
</protein>
<keyword evidence="1" id="KW-1133">Transmembrane helix</keyword>
<name>A0A2A8CVU4_9BACT</name>
<dbReference type="SUPFAM" id="SSF116726">
    <property type="entry name" value="TrkA C-terminal domain-like"/>
    <property type="match status" value="2"/>
</dbReference>
<comment type="caution">
    <text evidence="4">The sequence shown here is derived from an EMBL/GenBank/DDBJ whole genome shotgun (WGS) entry which is preliminary data.</text>
</comment>
<dbReference type="InterPro" id="IPR036291">
    <property type="entry name" value="NAD(P)-bd_dom_sf"/>
</dbReference>
<feature type="domain" description="RCK N-terminal" evidence="2">
    <location>
        <begin position="109"/>
        <end position="225"/>
    </location>
</feature>
<dbReference type="Gene3D" id="3.40.50.720">
    <property type="entry name" value="NAD(P)-binding Rossmann-like Domain"/>
    <property type="match status" value="2"/>
</dbReference>
<evidence type="ECO:0000313" key="4">
    <source>
        <dbReference type="EMBL" id="PEN12717.1"/>
    </source>
</evidence>
<evidence type="ECO:0000313" key="5">
    <source>
        <dbReference type="Proteomes" id="UP000220102"/>
    </source>
</evidence>
<dbReference type="AlphaFoldDB" id="A0A2A8CVU4"/>
<dbReference type="PANTHER" id="PTHR43833:SF9">
    <property type="entry name" value="POTASSIUM CHANNEL PROTEIN YUGO-RELATED"/>
    <property type="match status" value="1"/>
</dbReference>
<dbReference type="PANTHER" id="PTHR43833">
    <property type="entry name" value="POTASSIUM CHANNEL PROTEIN 2-RELATED-RELATED"/>
    <property type="match status" value="1"/>
</dbReference>
<dbReference type="InterPro" id="IPR006037">
    <property type="entry name" value="RCK_C"/>
</dbReference>
<feature type="transmembrane region" description="Helical" evidence="1">
    <location>
        <begin position="69"/>
        <end position="94"/>
    </location>
</feature>
<feature type="domain" description="RCK C-terminal" evidence="3">
    <location>
        <begin position="245"/>
        <end position="330"/>
    </location>
</feature>
<dbReference type="Gene3D" id="3.30.70.1450">
    <property type="entry name" value="Regulator of K+ conductance, C-terminal domain"/>
    <property type="match status" value="2"/>
</dbReference>
<dbReference type="RefSeq" id="WP_098076018.1">
    <property type="nucleotide sequence ID" value="NZ_PDEQ01000006.1"/>
</dbReference>
<dbReference type="Pfam" id="PF02254">
    <property type="entry name" value="TrkA_N"/>
    <property type="match status" value="2"/>
</dbReference>
<dbReference type="GO" id="GO:0008324">
    <property type="term" value="F:monoatomic cation transmembrane transporter activity"/>
    <property type="evidence" value="ECO:0007669"/>
    <property type="project" value="InterPro"/>
</dbReference>
<dbReference type="InterPro" id="IPR003148">
    <property type="entry name" value="RCK_N"/>
</dbReference>
<dbReference type="PROSITE" id="PS51201">
    <property type="entry name" value="RCK_N"/>
    <property type="match status" value="1"/>
</dbReference>
<dbReference type="SUPFAM" id="SSF81324">
    <property type="entry name" value="Voltage-gated potassium channels"/>
    <property type="match status" value="1"/>
</dbReference>
<dbReference type="InterPro" id="IPR036721">
    <property type="entry name" value="RCK_C_sf"/>
</dbReference>
<evidence type="ECO:0000256" key="1">
    <source>
        <dbReference type="SAM" id="Phobius"/>
    </source>
</evidence>
<dbReference type="SUPFAM" id="SSF51735">
    <property type="entry name" value="NAD(P)-binding Rossmann-fold domains"/>
    <property type="match status" value="2"/>
</dbReference>
<sequence length="544" mass="58780">MNIWTRRFLYAIGTVSAVFLLYAMVYQWCMRTFEGEPVTYIQALQVVVEAITTAGFGGHAPWQSGVLNVMVLAMNLTGVLFVFLAVPVFLVPLFREVIRSHPPSSTDITGHIIICTHTARGDAFISELIARNQGYVIIEPDRDVARRLYDDGYQVMVGDPESVDVLKNANIADAMAVVADAEDDVNASIALSVREIDSDIRVVTLVEDPALVTYHRLAGADDVLSPRQLVGESLARQVPTVMRASIAEGVPLGGEIKLVELKVEPDGELIGKTIGDLLNRGEYATDLIGAWKDGEFTSPLPDNFVLDSGVRLLVAGPASRIKALQEEASATLAYAPPRSVVIAGYGRAGEAAASVLAETSASVTVLDREPSRPVDVVGDVRDPDVLVEAGVKDATAAIITVDDDTTAILATLVMRDLNPGLYIIVRANAESDERKLYRAGANYVQSLATVSGRMLASTILQDEEVLSFEQQIEIVKLPAGRLAGMTLADADVRTETGVVVLAIYRDGETHLDMDPNTFEIAKEDALIIAGMTENIRHFETRYLG</sequence>
<keyword evidence="5" id="KW-1185">Reference proteome</keyword>
<reference evidence="4 5" key="1">
    <citation type="submission" date="2017-10" db="EMBL/GenBank/DDBJ databases">
        <title>Draft genome of Longibacter Salinarum.</title>
        <authorList>
            <person name="Goh K.M."/>
            <person name="Shamsir M.S."/>
            <person name="Lim S.W."/>
        </authorList>
    </citation>
    <scope>NUCLEOTIDE SEQUENCE [LARGE SCALE GENOMIC DNA]</scope>
    <source>
        <strain evidence="4 5">KCTC 52045</strain>
    </source>
</reference>
<keyword evidence="1" id="KW-0812">Transmembrane</keyword>
<evidence type="ECO:0000259" key="3">
    <source>
        <dbReference type="PROSITE" id="PS51202"/>
    </source>
</evidence>
<feature type="transmembrane region" description="Helical" evidence="1">
    <location>
        <begin position="7"/>
        <end position="28"/>
    </location>
</feature>
<gene>
    <name evidence="4" type="ORF">CRI94_11860</name>
</gene>
<feature type="transmembrane region" description="Helical" evidence="1">
    <location>
        <begin position="40"/>
        <end position="57"/>
    </location>
</feature>
<accession>A0A2A8CVU4</accession>
<dbReference type="InterPro" id="IPR050721">
    <property type="entry name" value="Trk_Ktr_HKT_K-transport"/>
</dbReference>
<evidence type="ECO:0000259" key="2">
    <source>
        <dbReference type="PROSITE" id="PS51201"/>
    </source>
</evidence>